<dbReference type="PIRSF" id="PIRSF037383">
    <property type="entry name" value="LicCA"/>
    <property type="match status" value="1"/>
</dbReference>
<dbReference type="InterPro" id="IPR025877">
    <property type="entry name" value="MobA-like_NTP_Trfase"/>
</dbReference>
<dbReference type="Gene3D" id="3.30.200.20">
    <property type="entry name" value="Phosphorylase Kinase, domain 1"/>
    <property type="match status" value="1"/>
</dbReference>
<dbReference type="Gene3D" id="3.90.1200.10">
    <property type="match status" value="1"/>
</dbReference>
<dbReference type="GO" id="GO:0004305">
    <property type="term" value="F:ethanolamine kinase activity"/>
    <property type="evidence" value="ECO:0007669"/>
    <property type="project" value="TreeGrafter"/>
</dbReference>
<dbReference type="GO" id="GO:0006646">
    <property type="term" value="P:phosphatidylethanolamine biosynthetic process"/>
    <property type="evidence" value="ECO:0007669"/>
    <property type="project" value="TreeGrafter"/>
</dbReference>
<dbReference type="Gene3D" id="3.90.550.10">
    <property type="entry name" value="Spore Coat Polysaccharide Biosynthesis Protein SpsA, Chain A"/>
    <property type="match status" value="1"/>
</dbReference>
<dbReference type="AlphaFoldDB" id="A0A6N3DG92"/>
<dbReference type="RefSeq" id="WP_156561150.1">
    <property type="nucleotide sequence ID" value="NZ_CACRTV010000046.1"/>
</dbReference>
<sequence length="616" mass="71495">MDKFNVLKLILEDSCISQRKISELLNISLGKVNSILKESIQNREIDIIKNGNKVIYRITDLGKECLEENLKNIKENQLEIDIDKVNVVTEAVILAAGKRKDFDIPVAALSLEDTTIIQRNIKILRDNGIRKIVVIAGYNKEMLYNLLKEEKDVILVDNDRYSWTGNMQSLALAKNIIENDFVLIEGDLIFEESVISKLISNDKRNTIIITNESGSGDEGFVQLKDGYLFKLAKDIHQFNRIDGEMIGISKISINLFKLMLQEFESNVNPYLNYDYMLLDVSRDYKVPCLKIDDLTWGEIDTEDQYGKVVNNIYPKIMRKEKNSKYDYVRDIASEVFQVDRDKIKEVSVAGGLTNNNYKVNVDGDYYIVRVPGVGTEKMISRKYEMINSKLASEQGINVDIAYFNEESGIKISKFIEDAETLTNRSSKKQENMKLVSQIIKELHESSIVFENEFNVFEEIELYEDIINQLNGKFFDDYIIVKEKVMNLKALIKEYGARYVPSHNDTLPDNFVKDTNGRLYLIDWEYSGINEEMWDLAAHTLEAEFSEEEEREFLRYYFGREATREERVRLLINKICQDFLWAIWTLIKEAEGEDFGTYGIDRYNRAKINLNNLFNIL</sequence>
<evidence type="ECO:0000313" key="2">
    <source>
        <dbReference type="EMBL" id="VYU26099.1"/>
    </source>
</evidence>
<accession>A0A6N3DG92</accession>
<dbReference type="PANTHER" id="PTHR22603">
    <property type="entry name" value="CHOLINE/ETHANOALAMINE KINASE"/>
    <property type="match status" value="1"/>
</dbReference>
<dbReference type="SUPFAM" id="SSF56112">
    <property type="entry name" value="Protein kinase-like (PK-like)"/>
    <property type="match status" value="1"/>
</dbReference>
<proteinExistence type="predicted"/>
<dbReference type="InterPro" id="IPR011009">
    <property type="entry name" value="Kinase-like_dom_sf"/>
</dbReference>
<name>A0A6N3DG92_9CLOT</name>
<evidence type="ECO:0000259" key="1">
    <source>
        <dbReference type="Pfam" id="PF12804"/>
    </source>
</evidence>
<dbReference type="Pfam" id="PF13412">
    <property type="entry name" value="HTH_24"/>
    <property type="match status" value="1"/>
</dbReference>
<keyword evidence="2" id="KW-0012">Acyltransferase</keyword>
<dbReference type="InterPro" id="IPR017190">
    <property type="entry name" value="Bifunc_CCT/choline_kinase"/>
</dbReference>
<organism evidence="2">
    <name type="scientific">Clostridium paraputrificum</name>
    <dbReference type="NCBI Taxonomy" id="29363"/>
    <lineage>
        <taxon>Bacteria</taxon>
        <taxon>Bacillati</taxon>
        <taxon>Bacillota</taxon>
        <taxon>Clostridia</taxon>
        <taxon>Eubacteriales</taxon>
        <taxon>Clostridiaceae</taxon>
        <taxon>Clostridium</taxon>
    </lineage>
</organism>
<dbReference type="InterPro" id="IPR036390">
    <property type="entry name" value="WH_DNA-bd_sf"/>
</dbReference>
<keyword evidence="2" id="KW-0808">Transferase</keyword>
<gene>
    <name evidence="2" type="primary">glmU_2</name>
    <name evidence="2" type="ORF">CPLFYP93_01810</name>
</gene>
<dbReference type="Gene3D" id="1.10.10.10">
    <property type="entry name" value="Winged helix-like DNA-binding domain superfamily/Winged helix DNA-binding domain"/>
    <property type="match status" value="1"/>
</dbReference>
<dbReference type="PANTHER" id="PTHR22603:SF66">
    <property type="entry name" value="ETHANOLAMINE KINASE"/>
    <property type="match status" value="1"/>
</dbReference>
<dbReference type="CDD" id="cd05151">
    <property type="entry name" value="ChoK-like"/>
    <property type="match status" value="1"/>
</dbReference>
<dbReference type="Pfam" id="PF01633">
    <property type="entry name" value="Choline_kinase"/>
    <property type="match status" value="1"/>
</dbReference>
<dbReference type="InterPro" id="IPR029044">
    <property type="entry name" value="Nucleotide-diphossugar_trans"/>
</dbReference>
<dbReference type="GO" id="GO:0005737">
    <property type="term" value="C:cytoplasm"/>
    <property type="evidence" value="ECO:0007669"/>
    <property type="project" value="TreeGrafter"/>
</dbReference>
<reference evidence="2" key="1">
    <citation type="submission" date="2019-11" db="EMBL/GenBank/DDBJ databases">
        <authorList>
            <person name="Feng L."/>
        </authorList>
    </citation>
    <scope>NUCLEOTIDE SEQUENCE</scope>
    <source>
        <strain evidence="2">CParaputrificumLFYP93</strain>
    </source>
</reference>
<protein>
    <submittedName>
        <fullName evidence="2">Bifunctional protein GlmU</fullName>
        <ecNumber evidence="2">2.3.1.157</ecNumber>
    </submittedName>
</protein>
<dbReference type="GO" id="GO:0016779">
    <property type="term" value="F:nucleotidyltransferase activity"/>
    <property type="evidence" value="ECO:0007669"/>
    <property type="project" value="UniProtKB-ARBA"/>
</dbReference>
<dbReference type="GO" id="GO:0019134">
    <property type="term" value="F:glucosamine-1-phosphate N-acetyltransferase activity"/>
    <property type="evidence" value="ECO:0007669"/>
    <property type="project" value="UniProtKB-EC"/>
</dbReference>
<dbReference type="SUPFAM" id="SSF53448">
    <property type="entry name" value="Nucleotide-diphospho-sugar transferases"/>
    <property type="match status" value="1"/>
</dbReference>
<dbReference type="EC" id="2.3.1.157" evidence="2"/>
<dbReference type="InterPro" id="IPR036388">
    <property type="entry name" value="WH-like_DNA-bd_sf"/>
</dbReference>
<dbReference type="EMBL" id="CACRTV010000046">
    <property type="protein sequence ID" value="VYU26099.1"/>
    <property type="molecule type" value="Genomic_DNA"/>
</dbReference>
<dbReference type="SUPFAM" id="SSF46785">
    <property type="entry name" value="Winged helix' DNA-binding domain"/>
    <property type="match status" value="1"/>
</dbReference>
<feature type="domain" description="MobA-like NTP transferase" evidence="1">
    <location>
        <begin position="91"/>
        <end position="212"/>
    </location>
</feature>
<dbReference type="Pfam" id="PF12804">
    <property type="entry name" value="NTP_transf_3"/>
    <property type="match status" value="1"/>
</dbReference>